<evidence type="ECO:0000256" key="2">
    <source>
        <dbReference type="ARBA" id="ARBA00004906"/>
    </source>
</evidence>
<dbReference type="PROSITE" id="PS00625">
    <property type="entry name" value="RCC1_1"/>
    <property type="match status" value="1"/>
</dbReference>
<feature type="region of interest" description="Disordered" evidence="7">
    <location>
        <begin position="1"/>
        <end position="114"/>
    </location>
</feature>
<feature type="repeat" description="RCC1" evidence="6">
    <location>
        <begin position="124"/>
        <end position="175"/>
    </location>
</feature>
<feature type="region of interest" description="Disordered" evidence="7">
    <location>
        <begin position="500"/>
        <end position="523"/>
    </location>
</feature>
<reference evidence="9" key="2">
    <citation type="submission" date="2020-06" db="EMBL/GenBank/DDBJ databases">
        <authorList>
            <person name="Sheffer M."/>
        </authorList>
    </citation>
    <scope>NUCLEOTIDE SEQUENCE</scope>
</reference>
<evidence type="ECO:0000256" key="5">
    <source>
        <dbReference type="ARBA" id="ARBA00023242"/>
    </source>
</evidence>
<feature type="compositionally biased region" description="Polar residues" evidence="7">
    <location>
        <begin position="20"/>
        <end position="47"/>
    </location>
</feature>
<feature type="repeat" description="RCC1" evidence="6">
    <location>
        <begin position="176"/>
        <end position="228"/>
    </location>
</feature>
<dbReference type="InterPro" id="IPR001810">
    <property type="entry name" value="F-box_dom"/>
</dbReference>
<comment type="subcellular location">
    <subcellularLocation>
        <location evidence="1">Nucleus</location>
    </subcellularLocation>
</comment>
<name>A0A8T0EH03_ARGBR</name>
<dbReference type="SUPFAM" id="SSF81383">
    <property type="entry name" value="F-box domain"/>
    <property type="match status" value="1"/>
</dbReference>
<evidence type="ECO:0000256" key="3">
    <source>
        <dbReference type="ARBA" id="ARBA00022737"/>
    </source>
</evidence>
<feature type="compositionally biased region" description="Polar residues" evidence="7">
    <location>
        <begin position="500"/>
        <end position="510"/>
    </location>
</feature>
<dbReference type="InterPro" id="IPR058923">
    <property type="entry name" value="RCC1-like_dom"/>
</dbReference>
<dbReference type="Gene3D" id="2.130.10.30">
    <property type="entry name" value="Regulator of chromosome condensation 1/beta-lactamase-inhibitor protein II"/>
    <property type="match status" value="1"/>
</dbReference>
<dbReference type="Pfam" id="PF25390">
    <property type="entry name" value="WD40_RLD"/>
    <property type="match status" value="1"/>
</dbReference>
<keyword evidence="4" id="KW-0833">Ubl conjugation pathway</keyword>
<dbReference type="GO" id="GO:0005634">
    <property type="term" value="C:nucleus"/>
    <property type="evidence" value="ECO:0007669"/>
    <property type="project" value="UniProtKB-SubCell"/>
</dbReference>
<dbReference type="EMBL" id="JABXBU010002228">
    <property type="protein sequence ID" value="KAF8770688.1"/>
    <property type="molecule type" value="Genomic_DNA"/>
</dbReference>
<dbReference type="InterPro" id="IPR036047">
    <property type="entry name" value="F-box-like_dom_sf"/>
</dbReference>
<proteinExistence type="predicted"/>
<evidence type="ECO:0000256" key="6">
    <source>
        <dbReference type="PROSITE-ProRule" id="PRU00235"/>
    </source>
</evidence>
<evidence type="ECO:0000256" key="1">
    <source>
        <dbReference type="ARBA" id="ARBA00004123"/>
    </source>
</evidence>
<dbReference type="PANTHER" id="PTHR13123:SF7">
    <property type="entry name" value="LD30288P"/>
    <property type="match status" value="1"/>
</dbReference>
<evidence type="ECO:0000256" key="7">
    <source>
        <dbReference type="SAM" id="MobiDB-lite"/>
    </source>
</evidence>
<dbReference type="GO" id="GO:0019005">
    <property type="term" value="C:SCF ubiquitin ligase complex"/>
    <property type="evidence" value="ECO:0007669"/>
    <property type="project" value="TreeGrafter"/>
</dbReference>
<evidence type="ECO:0000256" key="4">
    <source>
        <dbReference type="ARBA" id="ARBA00022786"/>
    </source>
</evidence>
<dbReference type="Gene3D" id="1.20.1280.50">
    <property type="match status" value="1"/>
</dbReference>
<dbReference type="PRINTS" id="PR00633">
    <property type="entry name" value="RCCNDNSATION"/>
</dbReference>
<dbReference type="GO" id="GO:0016567">
    <property type="term" value="P:protein ubiquitination"/>
    <property type="evidence" value="ECO:0007669"/>
    <property type="project" value="TreeGrafter"/>
</dbReference>
<evidence type="ECO:0000313" key="9">
    <source>
        <dbReference type="EMBL" id="KAF8770688.1"/>
    </source>
</evidence>
<evidence type="ECO:0000313" key="10">
    <source>
        <dbReference type="Proteomes" id="UP000807504"/>
    </source>
</evidence>
<dbReference type="AlphaFoldDB" id="A0A8T0EH03"/>
<dbReference type="GO" id="GO:0005737">
    <property type="term" value="C:cytoplasm"/>
    <property type="evidence" value="ECO:0007669"/>
    <property type="project" value="TreeGrafter"/>
</dbReference>
<protein>
    <submittedName>
        <fullName evidence="9">Regulator of chromosome condensation like protein</fullName>
    </submittedName>
</protein>
<dbReference type="InterPro" id="IPR000408">
    <property type="entry name" value="Reg_chr_condens"/>
</dbReference>
<feature type="domain" description="F-box" evidence="8">
    <location>
        <begin position="683"/>
        <end position="730"/>
    </location>
</feature>
<feature type="repeat" description="RCC1" evidence="6">
    <location>
        <begin position="300"/>
        <end position="351"/>
    </location>
</feature>
<accession>A0A8T0EH03</accession>
<comment type="pathway">
    <text evidence="2">Protein modification; protein ubiquitination.</text>
</comment>
<feature type="compositionally biased region" description="Basic residues" evidence="7">
    <location>
        <begin position="1"/>
        <end position="10"/>
    </location>
</feature>
<evidence type="ECO:0000259" key="8">
    <source>
        <dbReference type="PROSITE" id="PS50181"/>
    </source>
</evidence>
<keyword evidence="10" id="KW-1185">Reference proteome</keyword>
<dbReference type="PROSITE" id="PS00626">
    <property type="entry name" value="RCC1_2"/>
    <property type="match status" value="3"/>
</dbReference>
<keyword evidence="3" id="KW-0677">Repeat</keyword>
<dbReference type="InterPro" id="IPR040394">
    <property type="entry name" value="FBX25/32"/>
</dbReference>
<dbReference type="PROSITE" id="PS50181">
    <property type="entry name" value="FBOX"/>
    <property type="match status" value="1"/>
</dbReference>
<dbReference type="Proteomes" id="UP000807504">
    <property type="component" value="Unassembled WGS sequence"/>
</dbReference>
<feature type="compositionally biased region" description="Low complexity" evidence="7">
    <location>
        <begin position="83"/>
        <end position="94"/>
    </location>
</feature>
<comment type="caution">
    <text evidence="9">The sequence shown here is derived from an EMBL/GenBank/DDBJ whole genome shotgun (WGS) entry which is preliminary data.</text>
</comment>
<reference evidence="9" key="1">
    <citation type="journal article" date="2020" name="bioRxiv">
        <title>Chromosome-level reference genome of the European wasp spider Argiope bruennichi: a resource for studies on range expansion and evolutionary adaptation.</title>
        <authorList>
            <person name="Sheffer M.M."/>
            <person name="Hoppe A."/>
            <person name="Krehenwinkel H."/>
            <person name="Uhl G."/>
            <person name="Kuss A.W."/>
            <person name="Jensen L."/>
            <person name="Jensen C."/>
            <person name="Gillespie R.G."/>
            <person name="Hoff K.J."/>
            <person name="Prost S."/>
        </authorList>
    </citation>
    <scope>NUCLEOTIDE SEQUENCE</scope>
</reference>
<feature type="repeat" description="RCC1" evidence="6">
    <location>
        <begin position="413"/>
        <end position="466"/>
    </location>
</feature>
<dbReference type="InterPro" id="IPR009091">
    <property type="entry name" value="RCC1/BLIP-II"/>
</dbReference>
<dbReference type="PROSITE" id="PS50012">
    <property type="entry name" value="RCC1_3"/>
    <property type="match status" value="4"/>
</dbReference>
<organism evidence="9 10">
    <name type="scientific">Argiope bruennichi</name>
    <name type="common">Wasp spider</name>
    <name type="synonym">Aranea bruennichi</name>
    <dbReference type="NCBI Taxonomy" id="94029"/>
    <lineage>
        <taxon>Eukaryota</taxon>
        <taxon>Metazoa</taxon>
        <taxon>Ecdysozoa</taxon>
        <taxon>Arthropoda</taxon>
        <taxon>Chelicerata</taxon>
        <taxon>Arachnida</taxon>
        <taxon>Araneae</taxon>
        <taxon>Araneomorphae</taxon>
        <taxon>Entelegynae</taxon>
        <taxon>Araneoidea</taxon>
        <taxon>Araneidae</taxon>
        <taxon>Argiope</taxon>
    </lineage>
</organism>
<sequence>MVQNSKSKKAKQAEKVPPVSNDSEQSQTVKNAASKNHIKNQSETNSVPKVESEINGEQNKVAEPEASNGARVAIKSRTKKAVESAAETESTKTTVSERDEEKPTVPQSKTKGRPKKGLIIHLVKKVITFGCNDEGALGRITSNGAEEATPGKVEIPERVIQISAGDSHTAALTESGQVYLWGNFRSGDGPMGLTADGAKQVKPIKILTNIKIVKISSGTEHLACLSSEGIVYTCGCGQNGQLGRLTERACRDGGRKGLAALLEPAAVPVTGHPNSKTRTVLIEDIWACSYSTFLKAQETGHVYAFGLNNYNQLGYENERVTYSPKRVTSFDSKTWKQITGGQHHTLSLDSDGLVYSMGRKDYGRLGLGENCEEKSSPTPITSLENEKWLINRCCIVCEMVLSKFMKLYSFYDSSLYSWGMGTNHQLGHGNDDDCHIPRLVEGNFINSWKALKVSGGGQHTLILAIPKESVKRKDWRSPGEAWVKTSEGWERKKILEYKSNHGQQRYSRNKNAFHEKKRDTNSSEYQFGSSNIGFINNSVMNECQPHCQITLKNTKEVIGFNNIGEAIQKLDFRNAVHDIRRFNYICKLLHLLITQNLTTLSGRATQVLFAVLEEVAQQVASNQQNLHILHMLLNDLRRIIRKYYCWGRPLGSTLLWEQHLKTIDRICQFASDIQIKEPIDDGTYRLTDMPAAILREILLRLSDYKDLMNSAQACDDMKFLMDETHIWKQLCKFHFTKEQIDLFFETNKIESANSKIDWHVVFRQLRRKHGLKEEYTESLFLCRHCRCLFWKSFGHPCVDLRRSIPSGMECMDENNGSLANTSPLYIPVPPQAFLSFFSL</sequence>
<dbReference type="PANTHER" id="PTHR13123">
    <property type="entry name" value="LD30288P"/>
    <property type="match status" value="1"/>
</dbReference>
<dbReference type="SUPFAM" id="SSF50985">
    <property type="entry name" value="RCC1/BLIP-II"/>
    <property type="match status" value="1"/>
</dbReference>
<feature type="compositionally biased region" description="Basic and acidic residues" evidence="7">
    <location>
        <begin position="512"/>
        <end position="521"/>
    </location>
</feature>
<keyword evidence="5" id="KW-0539">Nucleus</keyword>
<gene>
    <name evidence="9" type="ORF">HNY73_018187</name>
</gene>